<dbReference type="Proteomes" id="UP000321058">
    <property type="component" value="Unassembled WGS sequence"/>
</dbReference>
<keyword evidence="3" id="KW-0813">Transport</keyword>
<comment type="subcellular location">
    <subcellularLocation>
        <location evidence="1">Cell outer membrane</location>
        <topology evidence="1">Multi-pass membrane protein</topology>
    </subcellularLocation>
</comment>
<keyword evidence="8" id="KW-0625">Polysaccharide transport</keyword>
<dbReference type="GO" id="GO:0015159">
    <property type="term" value="F:polysaccharide transmembrane transporter activity"/>
    <property type="evidence" value="ECO:0007669"/>
    <property type="project" value="InterPro"/>
</dbReference>
<keyword evidence="10" id="KW-0626">Porin</keyword>
<proteinExistence type="inferred from homology"/>
<feature type="domain" description="SLBB" evidence="16">
    <location>
        <begin position="304"/>
        <end position="403"/>
    </location>
</feature>
<dbReference type="AlphaFoldDB" id="A0A512NI56"/>
<comment type="caution">
    <text evidence="17">The sequence shown here is derived from an EMBL/GenBank/DDBJ whole genome shotgun (WGS) entry which is preliminary data.</text>
</comment>
<dbReference type="InterPro" id="IPR049712">
    <property type="entry name" value="Poly_export"/>
</dbReference>
<sequence>MEVGVGNIFWKISEISNSVQMCREVCNNGGARQPRVQGSDQAVMSATGGFGESVGRWMAAAAFCLCLAGCDLLPSDGPNANGMLAHASENKKADPASVMRFALVTVDSRIARDAEQYYQPVIPTVPAVFQRPGAFGRAGVGDVLQVTIWEASDTGVFAGKDRKASDVTVRVDVDGTIALPYAGRFMASGKRVSDIEKDIVSRLEGKAVDPQATVMVVQNVSSSASVQGDVNKPGPYPLDRSDQRVLDMIALAGGTKYPPYETSLRLTRGRSTMSIQMQELVDRPEIFNVSVAAGDALLLVRKPQKFVAFGAVQQPGEQIFRRLPLNMTDALGQTIGLEASRADAKGVYLFRREPVALARRYGVQLLAEDRETVPIVYQLNLKDPQSFFAMNAFPVRPGDILFVSQAPLADAAKFFQILSGATATVAIPRTLGGNFPSGN</sequence>
<evidence type="ECO:0000256" key="5">
    <source>
        <dbReference type="ARBA" id="ARBA00022597"/>
    </source>
</evidence>
<evidence type="ECO:0000256" key="4">
    <source>
        <dbReference type="ARBA" id="ARBA00022452"/>
    </source>
</evidence>
<dbReference type="PANTHER" id="PTHR33619:SF3">
    <property type="entry name" value="POLYSACCHARIDE EXPORT PROTEIN GFCE-RELATED"/>
    <property type="match status" value="1"/>
</dbReference>
<keyword evidence="9" id="KW-0406">Ion transport</keyword>
<keyword evidence="6" id="KW-0812">Transmembrane</keyword>
<comment type="similarity">
    <text evidence="2">Belongs to the BexD/CtrA/VexA family.</text>
</comment>
<keyword evidence="13" id="KW-0998">Cell outer membrane</keyword>
<evidence type="ECO:0000256" key="13">
    <source>
        <dbReference type="ARBA" id="ARBA00023237"/>
    </source>
</evidence>
<keyword evidence="18" id="KW-1185">Reference proteome</keyword>
<dbReference type="Gene3D" id="3.10.560.10">
    <property type="entry name" value="Outer membrane lipoprotein wza domain like"/>
    <property type="match status" value="2"/>
</dbReference>
<gene>
    <name evidence="17" type="ORF">RSO01_57970</name>
</gene>
<evidence type="ECO:0000259" key="16">
    <source>
        <dbReference type="Pfam" id="PF22461"/>
    </source>
</evidence>
<evidence type="ECO:0000256" key="2">
    <source>
        <dbReference type="ARBA" id="ARBA00009450"/>
    </source>
</evidence>
<evidence type="ECO:0000256" key="3">
    <source>
        <dbReference type="ARBA" id="ARBA00022448"/>
    </source>
</evidence>
<evidence type="ECO:0000256" key="1">
    <source>
        <dbReference type="ARBA" id="ARBA00004571"/>
    </source>
</evidence>
<keyword evidence="11" id="KW-0472">Membrane</keyword>
<dbReference type="Pfam" id="PF22461">
    <property type="entry name" value="SLBB_2"/>
    <property type="match status" value="1"/>
</dbReference>
<evidence type="ECO:0000259" key="15">
    <source>
        <dbReference type="Pfam" id="PF02563"/>
    </source>
</evidence>
<dbReference type="OrthoDB" id="7198507at2"/>
<dbReference type="RefSeq" id="WP_147154030.1">
    <property type="nucleotide sequence ID" value="NZ_BKAJ01000106.1"/>
</dbReference>
<evidence type="ECO:0000256" key="9">
    <source>
        <dbReference type="ARBA" id="ARBA00023065"/>
    </source>
</evidence>
<protein>
    <submittedName>
        <fullName evidence="17">Capsular polysaccharide biosynthesis protein</fullName>
    </submittedName>
</protein>
<evidence type="ECO:0000256" key="7">
    <source>
        <dbReference type="ARBA" id="ARBA00022729"/>
    </source>
</evidence>
<evidence type="ECO:0000313" key="18">
    <source>
        <dbReference type="Proteomes" id="UP000321058"/>
    </source>
</evidence>
<keyword evidence="12" id="KW-0564">Palmitate</keyword>
<keyword evidence="4" id="KW-1134">Transmembrane beta strand</keyword>
<name>A0A512NI56_9HYPH</name>
<evidence type="ECO:0000256" key="14">
    <source>
        <dbReference type="ARBA" id="ARBA00023288"/>
    </source>
</evidence>
<dbReference type="GO" id="GO:0015288">
    <property type="term" value="F:porin activity"/>
    <property type="evidence" value="ECO:0007669"/>
    <property type="project" value="UniProtKB-KW"/>
</dbReference>
<keyword evidence="7" id="KW-0732">Signal</keyword>
<evidence type="ECO:0000256" key="6">
    <source>
        <dbReference type="ARBA" id="ARBA00022692"/>
    </source>
</evidence>
<organism evidence="17 18">
    <name type="scientific">Reyranella soli</name>
    <dbReference type="NCBI Taxonomy" id="1230389"/>
    <lineage>
        <taxon>Bacteria</taxon>
        <taxon>Pseudomonadati</taxon>
        <taxon>Pseudomonadota</taxon>
        <taxon>Alphaproteobacteria</taxon>
        <taxon>Hyphomicrobiales</taxon>
        <taxon>Reyranellaceae</taxon>
        <taxon>Reyranella</taxon>
    </lineage>
</organism>
<feature type="domain" description="Polysaccharide export protein N-terminal" evidence="15">
    <location>
        <begin position="139"/>
        <end position="216"/>
    </location>
</feature>
<accession>A0A512NI56</accession>
<dbReference type="GO" id="GO:0009279">
    <property type="term" value="C:cell outer membrane"/>
    <property type="evidence" value="ECO:0007669"/>
    <property type="project" value="UniProtKB-SubCell"/>
</dbReference>
<evidence type="ECO:0000256" key="12">
    <source>
        <dbReference type="ARBA" id="ARBA00023139"/>
    </source>
</evidence>
<dbReference type="EMBL" id="BKAJ01000106">
    <property type="protein sequence ID" value="GEP58631.1"/>
    <property type="molecule type" value="Genomic_DNA"/>
</dbReference>
<dbReference type="Gene3D" id="3.30.1950.10">
    <property type="entry name" value="wza like domain"/>
    <property type="match status" value="1"/>
</dbReference>
<dbReference type="InterPro" id="IPR054765">
    <property type="entry name" value="SLBB_dom"/>
</dbReference>
<keyword evidence="5" id="KW-0762">Sugar transport</keyword>
<evidence type="ECO:0000313" key="17">
    <source>
        <dbReference type="EMBL" id="GEP58631.1"/>
    </source>
</evidence>
<dbReference type="Pfam" id="PF02563">
    <property type="entry name" value="Poly_export"/>
    <property type="match status" value="1"/>
</dbReference>
<dbReference type="GO" id="GO:0006811">
    <property type="term" value="P:monoatomic ion transport"/>
    <property type="evidence" value="ECO:0007669"/>
    <property type="project" value="UniProtKB-KW"/>
</dbReference>
<dbReference type="InterPro" id="IPR003715">
    <property type="entry name" value="Poly_export_N"/>
</dbReference>
<keyword evidence="14" id="KW-0449">Lipoprotein</keyword>
<reference evidence="17 18" key="1">
    <citation type="submission" date="2019-07" db="EMBL/GenBank/DDBJ databases">
        <title>Whole genome shotgun sequence of Reyranella soli NBRC 108950.</title>
        <authorList>
            <person name="Hosoyama A."/>
            <person name="Uohara A."/>
            <person name="Ohji S."/>
            <person name="Ichikawa N."/>
        </authorList>
    </citation>
    <scope>NUCLEOTIDE SEQUENCE [LARGE SCALE GENOMIC DNA]</scope>
    <source>
        <strain evidence="17 18">NBRC 108950</strain>
    </source>
</reference>
<evidence type="ECO:0000256" key="8">
    <source>
        <dbReference type="ARBA" id="ARBA00023047"/>
    </source>
</evidence>
<evidence type="ECO:0000256" key="11">
    <source>
        <dbReference type="ARBA" id="ARBA00023136"/>
    </source>
</evidence>
<dbReference type="PANTHER" id="PTHR33619">
    <property type="entry name" value="POLYSACCHARIDE EXPORT PROTEIN GFCE-RELATED"/>
    <property type="match status" value="1"/>
</dbReference>
<evidence type="ECO:0000256" key="10">
    <source>
        <dbReference type="ARBA" id="ARBA00023114"/>
    </source>
</evidence>
<dbReference type="GO" id="GO:0046930">
    <property type="term" value="C:pore complex"/>
    <property type="evidence" value="ECO:0007669"/>
    <property type="project" value="UniProtKB-KW"/>
</dbReference>